<dbReference type="EMBL" id="JAGSOG010000255">
    <property type="protein sequence ID" value="MBR7838084.1"/>
    <property type="molecule type" value="Genomic_DNA"/>
</dbReference>
<dbReference type="PANTHER" id="PTHR34406:SF1">
    <property type="entry name" value="PROTEIN YCEI"/>
    <property type="match status" value="1"/>
</dbReference>
<evidence type="ECO:0000256" key="1">
    <source>
        <dbReference type="ARBA" id="ARBA00008812"/>
    </source>
</evidence>
<keyword evidence="4" id="KW-1185">Reference proteome</keyword>
<evidence type="ECO:0000313" key="4">
    <source>
        <dbReference type="Proteomes" id="UP000675781"/>
    </source>
</evidence>
<evidence type="ECO:0000259" key="2">
    <source>
        <dbReference type="SMART" id="SM00867"/>
    </source>
</evidence>
<comment type="similarity">
    <text evidence="1">Belongs to the UPF0312 family.</text>
</comment>
<dbReference type="Gene3D" id="2.40.128.110">
    <property type="entry name" value="Lipid/polyisoprenoid-binding, YceI-like"/>
    <property type="match status" value="1"/>
</dbReference>
<dbReference type="SUPFAM" id="SSF101874">
    <property type="entry name" value="YceI-like"/>
    <property type="match status" value="1"/>
</dbReference>
<evidence type="ECO:0000313" key="3">
    <source>
        <dbReference type="EMBL" id="MBR7838084.1"/>
    </source>
</evidence>
<accession>A0A941F0I3</accession>
<sequence length="172" mass="18208">MATQPTPGSWTLDAASSRVGLHHKTIWGLVTVKGVFGAVQGAGEIGADGSATGRVLVDAASIDTKHGKRDKHLRSKDFFEVETHPQIVFEAATVRPTSDGAVVEGELTVRGISRKIDFPVRVETEGADAVVLTGKVEIDRADFGMTWNQLGMLKGPATIDLALRFTPTAATA</sequence>
<dbReference type="PANTHER" id="PTHR34406">
    <property type="entry name" value="PROTEIN YCEI"/>
    <property type="match status" value="1"/>
</dbReference>
<protein>
    <submittedName>
        <fullName evidence="3">YceI family protein</fullName>
    </submittedName>
</protein>
<dbReference type="RefSeq" id="WP_212532545.1">
    <property type="nucleotide sequence ID" value="NZ_JAGSOG010000255.1"/>
</dbReference>
<dbReference type="Proteomes" id="UP000675781">
    <property type="component" value="Unassembled WGS sequence"/>
</dbReference>
<proteinExistence type="inferred from homology"/>
<dbReference type="Pfam" id="PF04264">
    <property type="entry name" value="YceI"/>
    <property type="match status" value="1"/>
</dbReference>
<name>A0A941F0I3_9ACTN</name>
<dbReference type="InterPro" id="IPR036761">
    <property type="entry name" value="TTHA0802/YceI-like_sf"/>
</dbReference>
<dbReference type="InterPro" id="IPR007372">
    <property type="entry name" value="Lipid/polyisoprenoid-bd_YceI"/>
</dbReference>
<gene>
    <name evidence="3" type="ORF">KDL01_32725</name>
</gene>
<dbReference type="AlphaFoldDB" id="A0A941F0I3"/>
<comment type="caution">
    <text evidence="3">The sequence shown here is derived from an EMBL/GenBank/DDBJ whole genome shotgun (WGS) entry which is preliminary data.</text>
</comment>
<organism evidence="3 4">
    <name type="scientific">Actinospica durhamensis</name>
    <dbReference type="NCBI Taxonomy" id="1508375"/>
    <lineage>
        <taxon>Bacteria</taxon>
        <taxon>Bacillati</taxon>
        <taxon>Actinomycetota</taxon>
        <taxon>Actinomycetes</taxon>
        <taxon>Catenulisporales</taxon>
        <taxon>Actinospicaceae</taxon>
        <taxon>Actinospica</taxon>
    </lineage>
</organism>
<dbReference type="SMART" id="SM00867">
    <property type="entry name" value="YceI"/>
    <property type="match status" value="1"/>
</dbReference>
<reference evidence="3" key="1">
    <citation type="submission" date="2021-04" db="EMBL/GenBank/DDBJ databases">
        <title>Genome based classification of Actinospica acidithermotolerans sp. nov., an actinobacterium isolated from an Indonesian hot spring.</title>
        <authorList>
            <person name="Kusuma A.B."/>
            <person name="Putra K.E."/>
            <person name="Nafisah S."/>
            <person name="Loh J."/>
            <person name="Nouioui I."/>
            <person name="Goodfellow M."/>
        </authorList>
    </citation>
    <scope>NUCLEOTIDE SEQUENCE</scope>
    <source>
        <strain evidence="3">CSCA 57</strain>
    </source>
</reference>
<feature type="domain" description="Lipid/polyisoprenoid-binding YceI-like" evidence="2">
    <location>
        <begin position="9"/>
        <end position="166"/>
    </location>
</feature>